<dbReference type="InterPro" id="IPR002938">
    <property type="entry name" value="FAD-bd"/>
</dbReference>
<dbReference type="PANTHER" id="PTHR42685">
    <property type="entry name" value="GERANYLGERANYL DIPHOSPHATE REDUCTASE"/>
    <property type="match status" value="1"/>
</dbReference>
<proteinExistence type="predicted"/>
<gene>
    <name evidence="3" type="ORF">E6K73_08595</name>
</gene>
<evidence type="ECO:0000256" key="1">
    <source>
        <dbReference type="SAM" id="MobiDB-lite"/>
    </source>
</evidence>
<dbReference type="Gene3D" id="3.50.50.60">
    <property type="entry name" value="FAD/NAD(P)-binding domain"/>
    <property type="match status" value="1"/>
</dbReference>
<dbReference type="Pfam" id="PF01494">
    <property type="entry name" value="FAD_binding_3"/>
    <property type="match status" value="1"/>
</dbReference>
<dbReference type="AlphaFoldDB" id="A0A538SFG0"/>
<feature type="region of interest" description="Disordered" evidence="1">
    <location>
        <begin position="1"/>
        <end position="26"/>
    </location>
</feature>
<dbReference type="GO" id="GO:0071949">
    <property type="term" value="F:FAD binding"/>
    <property type="evidence" value="ECO:0007669"/>
    <property type="project" value="InterPro"/>
</dbReference>
<evidence type="ECO:0000313" key="4">
    <source>
        <dbReference type="Proteomes" id="UP000320184"/>
    </source>
</evidence>
<dbReference type="Proteomes" id="UP000320184">
    <property type="component" value="Unassembled WGS sequence"/>
</dbReference>
<dbReference type="EMBL" id="VBOT01000106">
    <property type="protein sequence ID" value="TMQ50111.1"/>
    <property type="molecule type" value="Genomic_DNA"/>
</dbReference>
<feature type="domain" description="FAD-binding" evidence="2">
    <location>
        <begin position="39"/>
        <end position="205"/>
    </location>
</feature>
<comment type="caution">
    <text evidence="3">The sequence shown here is derived from an EMBL/GenBank/DDBJ whole genome shotgun (WGS) entry which is preliminary data.</text>
</comment>
<name>A0A538SFG0_UNCEI</name>
<accession>A0A538SFG0</accession>
<protein>
    <submittedName>
        <fullName evidence="3">NAD(P)/FAD-dependent oxidoreductase</fullName>
    </submittedName>
</protein>
<dbReference type="PRINTS" id="PR00420">
    <property type="entry name" value="RNGMNOXGNASE"/>
</dbReference>
<evidence type="ECO:0000259" key="2">
    <source>
        <dbReference type="Pfam" id="PF01494"/>
    </source>
</evidence>
<sequence length="493" mass="54565">MRGTSTAYRREPSPRPITQSGSHYPRKADLRGANVKQRDYDVVIAGARCAGATLACFLAREGARVLLLDKDAMPSEHVLSTHWIAPRGMDVLDEVGVGEAVRSVTPATRIIRGNMEGKLIDLEFADDLSMYCPRRKRLDDLLQNAAVAAGARLRDRTRVTSLVRENGRVCGLRAFRGDREQTFTAGLVIGADGRHSTVARLVEAEEYLGYDAPRASYWAYWDSPGCWKSDPAYRFDAYFGFVADDMRIVFQTDHDQLLIGCSPPIERAESWRADPRGALRAAMASDPLIAGLIRGAEPVGKVRGTVKERYFFRRAAGSGWALVGDAGHHKEVALGDGMTEALLQARSLAGAIGEGNDQALARWWRARDVAAVPLHFLGRMAGGRDGPTELMSVVFSRMSRRPDLMERMVAVMERRLSPFELLPLSSVLGWTVAAGLRGRWAVFKEIIEAGRQGLALSREMRARTRLLCESGTAWEVRQDHRAGWRSRSWKSAA</sequence>
<reference evidence="3 4" key="1">
    <citation type="journal article" date="2019" name="Nat. Microbiol.">
        <title>Mediterranean grassland soil C-N compound turnover is dependent on rainfall and depth, and is mediated by genomically divergent microorganisms.</title>
        <authorList>
            <person name="Diamond S."/>
            <person name="Andeer P.F."/>
            <person name="Li Z."/>
            <person name="Crits-Christoph A."/>
            <person name="Burstein D."/>
            <person name="Anantharaman K."/>
            <person name="Lane K.R."/>
            <person name="Thomas B.C."/>
            <person name="Pan C."/>
            <person name="Northen T.R."/>
            <person name="Banfield J.F."/>
        </authorList>
    </citation>
    <scope>NUCLEOTIDE SEQUENCE [LARGE SCALE GENOMIC DNA]</scope>
    <source>
        <strain evidence="3">WS_3</strain>
    </source>
</reference>
<dbReference type="InterPro" id="IPR036188">
    <property type="entry name" value="FAD/NAD-bd_sf"/>
</dbReference>
<evidence type="ECO:0000313" key="3">
    <source>
        <dbReference type="EMBL" id="TMQ50111.1"/>
    </source>
</evidence>
<dbReference type="InterPro" id="IPR050407">
    <property type="entry name" value="Geranylgeranyl_reductase"/>
</dbReference>
<organism evidence="3 4">
    <name type="scientific">Eiseniibacteriota bacterium</name>
    <dbReference type="NCBI Taxonomy" id="2212470"/>
    <lineage>
        <taxon>Bacteria</taxon>
        <taxon>Candidatus Eiseniibacteriota</taxon>
    </lineage>
</organism>
<dbReference type="PANTHER" id="PTHR42685:SF22">
    <property type="entry name" value="CONDITIONED MEDIUM FACTOR RECEPTOR 1"/>
    <property type="match status" value="1"/>
</dbReference>
<dbReference type="SUPFAM" id="SSF51905">
    <property type="entry name" value="FAD/NAD(P)-binding domain"/>
    <property type="match status" value="1"/>
</dbReference>